<dbReference type="Pfam" id="PF08044">
    <property type="entry name" value="DUF1707"/>
    <property type="match status" value="1"/>
</dbReference>
<accession>A0A1C4Y6R8</accession>
<gene>
    <name evidence="2" type="ORF">GA0074695_3912</name>
</gene>
<feature type="domain" description="DUF1707" evidence="1">
    <location>
        <begin position="22"/>
        <end position="68"/>
    </location>
</feature>
<sequence length="126" mass="14063">MCGSSVDSSADGGYGKLCATGKDRREVLKLVRIAEREGRLDATEYDRRLRAVEAAGTRARLAALVADLLARRGERDWDDRVRVRRDDRELAVRVLAEGAAHGRLAGREYEQRCVGYRRRAAAQSAF</sequence>
<dbReference type="Proteomes" id="UP000198242">
    <property type="component" value="Chromosome I"/>
</dbReference>
<evidence type="ECO:0000313" key="2">
    <source>
        <dbReference type="EMBL" id="SCF16427.1"/>
    </source>
</evidence>
<organism evidence="2 3">
    <name type="scientific">Micromonospora viridifaciens</name>
    <dbReference type="NCBI Taxonomy" id="1881"/>
    <lineage>
        <taxon>Bacteria</taxon>
        <taxon>Bacillati</taxon>
        <taxon>Actinomycetota</taxon>
        <taxon>Actinomycetes</taxon>
        <taxon>Micromonosporales</taxon>
        <taxon>Micromonosporaceae</taxon>
        <taxon>Micromonospora</taxon>
    </lineage>
</organism>
<evidence type="ECO:0000313" key="3">
    <source>
        <dbReference type="Proteomes" id="UP000198242"/>
    </source>
</evidence>
<dbReference type="EMBL" id="LT607411">
    <property type="protein sequence ID" value="SCF16427.1"/>
    <property type="molecule type" value="Genomic_DNA"/>
</dbReference>
<dbReference type="RefSeq" id="WP_089007529.1">
    <property type="nucleotide sequence ID" value="NZ_LT607411.1"/>
</dbReference>
<reference evidence="3" key="1">
    <citation type="submission" date="2016-06" db="EMBL/GenBank/DDBJ databases">
        <authorList>
            <person name="Varghese N."/>
            <person name="Submissions Spin"/>
        </authorList>
    </citation>
    <scope>NUCLEOTIDE SEQUENCE [LARGE SCALE GENOMIC DNA]</scope>
    <source>
        <strain evidence="3">DSM 43909</strain>
    </source>
</reference>
<protein>
    <recommendedName>
        <fullName evidence="1">DUF1707 domain-containing protein</fullName>
    </recommendedName>
</protein>
<keyword evidence="3" id="KW-1185">Reference proteome</keyword>
<proteinExistence type="predicted"/>
<dbReference type="AlphaFoldDB" id="A0A1C4Y6R8"/>
<dbReference type="InterPro" id="IPR012551">
    <property type="entry name" value="DUF1707_SHOCT-like"/>
</dbReference>
<evidence type="ECO:0000259" key="1">
    <source>
        <dbReference type="Pfam" id="PF08044"/>
    </source>
</evidence>
<name>A0A1C4Y6R8_MICVI</name>